<protein>
    <submittedName>
        <fullName evidence="2">Uncharacterized protein DUF4856</fullName>
    </submittedName>
</protein>
<name>A0A5S5DSN5_9FLAO</name>
<dbReference type="PROSITE" id="PS51257">
    <property type="entry name" value="PROKAR_LIPOPROTEIN"/>
    <property type="match status" value="1"/>
</dbReference>
<keyword evidence="1" id="KW-0732">Signal</keyword>
<feature type="chain" id="PRO_5024433468" evidence="1">
    <location>
        <begin position="22"/>
        <end position="397"/>
    </location>
</feature>
<dbReference type="Pfam" id="PF16148">
    <property type="entry name" value="DUF4856"/>
    <property type="match status" value="1"/>
</dbReference>
<dbReference type="Proteomes" id="UP000323136">
    <property type="component" value="Unassembled WGS sequence"/>
</dbReference>
<dbReference type="RefSeq" id="WP_148869599.1">
    <property type="nucleotide sequence ID" value="NZ_VNIA01000002.1"/>
</dbReference>
<dbReference type="AlphaFoldDB" id="A0A5S5DSN5"/>
<feature type="signal peptide" evidence="1">
    <location>
        <begin position="1"/>
        <end position="21"/>
    </location>
</feature>
<evidence type="ECO:0000313" key="2">
    <source>
        <dbReference type="EMBL" id="TYP98785.1"/>
    </source>
</evidence>
<keyword evidence="3" id="KW-1185">Reference proteome</keyword>
<accession>A0A5S5DSN5</accession>
<reference evidence="2 3" key="1">
    <citation type="submission" date="2019-07" db="EMBL/GenBank/DDBJ databases">
        <title>Genomic Encyclopedia of Type Strains, Phase IV (KMG-IV): sequencing the most valuable type-strain genomes for metagenomic binning, comparative biology and taxonomic classification.</title>
        <authorList>
            <person name="Goeker M."/>
        </authorList>
    </citation>
    <scope>NUCLEOTIDE SEQUENCE [LARGE SCALE GENOMIC DNA]</scope>
    <source>
        <strain evidence="2 3">DSM 18961</strain>
    </source>
</reference>
<dbReference type="InterPro" id="IPR032331">
    <property type="entry name" value="DUF4856"/>
</dbReference>
<organism evidence="2 3">
    <name type="scientific">Tenacibaculum adriaticum</name>
    <dbReference type="NCBI Taxonomy" id="413713"/>
    <lineage>
        <taxon>Bacteria</taxon>
        <taxon>Pseudomonadati</taxon>
        <taxon>Bacteroidota</taxon>
        <taxon>Flavobacteriia</taxon>
        <taxon>Flavobacteriales</taxon>
        <taxon>Flavobacteriaceae</taxon>
        <taxon>Tenacibaculum</taxon>
    </lineage>
</organism>
<proteinExistence type="predicted"/>
<comment type="caution">
    <text evidence="2">The sequence shown here is derived from an EMBL/GenBank/DDBJ whole genome shotgun (WGS) entry which is preliminary data.</text>
</comment>
<sequence>MKRIFLSMLAVSVLVFSSCSKDDTPTTGVTAPATYKFERAGSSTVSFSGQTTRILMAEELVSALKDPLKTTEALNGMFAHAEGVNDFPDADLNASSKNIHSKTAASKDYFSSNTTEANAIKAKFEAWITAQVDEVFPNWDVDAEVGVAGKIQEAGGGSTRYVNGKGLELNQAFAKSLIGGLMTDQILNNYLSVSVLDEASNVSDNDNDVLITDKNYTTMEHKWDEAYGYLYGAEVDATIPVLGADSFLNKYVNSVDSDDDFAGIANDIYEAFKLGRAAIVAKDYEVRDAQANIIREAVSKVIAIRAVYYLQTGKESLSTDKAAAFHDLSEGFGFIQSLRFTRSASTNQPHLPVAEIEAFLGVLMDGNGFWSVSADALDQISTRIASVYGFTVAEAAN</sequence>
<dbReference type="OrthoDB" id="5498726at2"/>
<gene>
    <name evidence="2" type="ORF">C7447_102100</name>
</gene>
<dbReference type="EMBL" id="VNIA01000002">
    <property type="protein sequence ID" value="TYP98785.1"/>
    <property type="molecule type" value="Genomic_DNA"/>
</dbReference>
<evidence type="ECO:0000256" key="1">
    <source>
        <dbReference type="SAM" id="SignalP"/>
    </source>
</evidence>
<evidence type="ECO:0000313" key="3">
    <source>
        <dbReference type="Proteomes" id="UP000323136"/>
    </source>
</evidence>